<dbReference type="EMBL" id="CZBU01000005">
    <property type="protein sequence ID" value="CUQ78583.1"/>
    <property type="molecule type" value="Genomic_DNA"/>
</dbReference>
<keyword evidence="3 7" id="KW-0489">Methyltransferase</keyword>
<dbReference type="SUPFAM" id="SSF53335">
    <property type="entry name" value="S-adenosyl-L-methionine-dependent methyltransferases"/>
    <property type="match status" value="2"/>
</dbReference>
<dbReference type="Gene3D" id="1.10.1020.10">
    <property type="entry name" value="Adenine-specific Methyltransferase, Domain 2"/>
    <property type="match status" value="2"/>
</dbReference>
<keyword evidence="5 7" id="KW-0949">S-adenosyl-L-methionine</keyword>
<dbReference type="GO" id="GO:0009307">
    <property type="term" value="P:DNA restriction-modification system"/>
    <property type="evidence" value="ECO:0007669"/>
    <property type="project" value="InterPro"/>
</dbReference>
<sequence>MSYSATQLAKKLDISRSYLYYLKDNGVVEVEINDNGRVIWNEQAYQKLSEYIKKNKVGSSVEYKDAPKEYKTTKINNRRYLGNKYKLLPFITRVVENECKNINTVADIFAGTGAVASAFIDKKIITNDIMYSNYICHVAWFSSEHYSEEKIIKIITQYNNLKVVEDNYMSDNFSDTYFSLDDCRKIGFIRQDIEDKFNSGVINARERALLITSLLYAMDKIANTCGHYDAYRQGVEFEKHLELYVPQPEPDVNENNVCYNMDTNELAPEIEADLIYIDPPYNSRQYCDAYHLLENVARWEKPEVFGVARKMDRTALKSDYCTQKATVAFENLIDSIHAKYILLSYNNMANKGNDRSNAKISDDDIMKILSKKGKVKVFSEDYKAFSTGKSDIQSNQERLFLCICNNERKEVIPSALNYTGGKYKLLSQILPLFPKDADQVVDLFCGGCNVGINVDCNKVLFNDSNEYLMGLLDTFRRLTKEEIFDWIYKSIDKYGLSLVSKNGYDFYNCESSKGLGEYNKAGYNKLRDDFNKKESKDNEYYLMLYLLIVYSFNNQLRFNRRGKFNLPVGKRDFNYKMQGKLEAFIDRVKSGDYRFTTDDFRNVSMEGYTDKSFFYADPPYLITCATYNEQAGWTENDEKDLLNYLEELDKKGIRFALSNVLESKGKKNVILLEWINQNKKFKVIPLNYNYTNSNYHTRKDGITKEVLVVNY</sequence>
<comment type="catalytic activity">
    <reaction evidence="6 7">
        <text>a 2'-deoxyadenosine in DNA + S-adenosyl-L-methionine = an N(6)-methyl-2'-deoxyadenosine in DNA + S-adenosyl-L-homocysteine + H(+)</text>
        <dbReference type="Rhea" id="RHEA:15197"/>
        <dbReference type="Rhea" id="RHEA-COMP:12418"/>
        <dbReference type="Rhea" id="RHEA-COMP:12419"/>
        <dbReference type="ChEBI" id="CHEBI:15378"/>
        <dbReference type="ChEBI" id="CHEBI:57856"/>
        <dbReference type="ChEBI" id="CHEBI:59789"/>
        <dbReference type="ChEBI" id="CHEBI:90615"/>
        <dbReference type="ChEBI" id="CHEBI:90616"/>
        <dbReference type="EC" id="2.1.1.72"/>
    </reaction>
</comment>
<comment type="similarity">
    <text evidence="1 7">Belongs to the N(4)/N(6)-methyltransferase family.</text>
</comment>
<dbReference type="GO" id="GO:0032259">
    <property type="term" value="P:methylation"/>
    <property type="evidence" value="ECO:0007669"/>
    <property type="project" value="UniProtKB-KW"/>
</dbReference>
<dbReference type="Pfam" id="PF02086">
    <property type="entry name" value="MethyltransfD12"/>
    <property type="match status" value="2"/>
</dbReference>
<evidence type="ECO:0000256" key="6">
    <source>
        <dbReference type="ARBA" id="ARBA00047942"/>
    </source>
</evidence>
<dbReference type="PRINTS" id="PR00505">
    <property type="entry name" value="D12N6MTFRASE"/>
</dbReference>
<name>A0A174YU11_9FIRM</name>
<evidence type="ECO:0000256" key="2">
    <source>
        <dbReference type="ARBA" id="ARBA00011900"/>
    </source>
</evidence>
<dbReference type="GO" id="GO:0043565">
    <property type="term" value="F:sequence-specific DNA binding"/>
    <property type="evidence" value="ECO:0007669"/>
    <property type="project" value="TreeGrafter"/>
</dbReference>
<dbReference type="GO" id="GO:0006298">
    <property type="term" value="P:mismatch repair"/>
    <property type="evidence" value="ECO:0007669"/>
    <property type="project" value="TreeGrafter"/>
</dbReference>
<dbReference type="InterPro" id="IPR023095">
    <property type="entry name" value="Ade_MeTrfase_dom_2"/>
</dbReference>
<dbReference type="PANTHER" id="PTHR30481">
    <property type="entry name" value="DNA ADENINE METHYLASE"/>
    <property type="match status" value="1"/>
</dbReference>
<dbReference type="EC" id="2.1.1.72" evidence="2 7"/>
<dbReference type="AlphaFoldDB" id="A0A174YU11"/>
<organism evidence="8 9">
    <name type="scientific">Lachnospira eligens</name>
    <dbReference type="NCBI Taxonomy" id="39485"/>
    <lineage>
        <taxon>Bacteria</taxon>
        <taxon>Bacillati</taxon>
        <taxon>Bacillota</taxon>
        <taxon>Clostridia</taxon>
        <taxon>Lachnospirales</taxon>
        <taxon>Lachnospiraceae</taxon>
        <taxon>Lachnospira</taxon>
    </lineage>
</organism>
<evidence type="ECO:0000313" key="9">
    <source>
        <dbReference type="Proteomes" id="UP000095621"/>
    </source>
</evidence>
<dbReference type="InterPro" id="IPR029063">
    <property type="entry name" value="SAM-dependent_MTases_sf"/>
</dbReference>
<dbReference type="NCBIfam" id="TIGR00571">
    <property type="entry name" value="dam"/>
    <property type="match status" value="1"/>
</dbReference>
<dbReference type="Proteomes" id="UP000095621">
    <property type="component" value="Unassembled WGS sequence"/>
</dbReference>
<evidence type="ECO:0000256" key="4">
    <source>
        <dbReference type="ARBA" id="ARBA00022679"/>
    </source>
</evidence>
<accession>A0A174YU11</accession>
<dbReference type="RefSeq" id="WP_242865601.1">
    <property type="nucleotide sequence ID" value="NZ_CZBU01000005.1"/>
</dbReference>
<dbReference type="InterPro" id="IPR012327">
    <property type="entry name" value="MeTrfase_D12"/>
</dbReference>
<dbReference type="GO" id="GO:0009007">
    <property type="term" value="F:site-specific DNA-methyltransferase (adenine-specific) activity"/>
    <property type="evidence" value="ECO:0007669"/>
    <property type="project" value="UniProtKB-UniRule"/>
</dbReference>
<proteinExistence type="inferred from homology"/>
<keyword evidence="4 7" id="KW-0808">Transferase</keyword>
<dbReference type="GO" id="GO:1904047">
    <property type="term" value="F:S-adenosyl-L-methionine binding"/>
    <property type="evidence" value="ECO:0007669"/>
    <property type="project" value="TreeGrafter"/>
</dbReference>
<evidence type="ECO:0000256" key="1">
    <source>
        <dbReference type="ARBA" id="ARBA00006594"/>
    </source>
</evidence>
<protein>
    <recommendedName>
        <fullName evidence="2 7">Site-specific DNA-methyltransferase (adenine-specific)</fullName>
        <ecNumber evidence="2 7">2.1.1.72</ecNumber>
    </recommendedName>
</protein>
<dbReference type="PROSITE" id="PS00092">
    <property type="entry name" value="N6_MTASE"/>
    <property type="match status" value="1"/>
</dbReference>
<evidence type="ECO:0000256" key="5">
    <source>
        <dbReference type="ARBA" id="ARBA00022691"/>
    </source>
</evidence>
<evidence type="ECO:0000256" key="3">
    <source>
        <dbReference type="ARBA" id="ARBA00022603"/>
    </source>
</evidence>
<reference evidence="8 9" key="1">
    <citation type="submission" date="2015-09" db="EMBL/GenBank/DDBJ databases">
        <authorList>
            <consortium name="Pathogen Informatics"/>
        </authorList>
    </citation>
    <scope>NUCLEOTIDE SEQUENCE [LARGE SCALE GENOMIC DNA]</scope>
    <source>
        <strain evidence="8 9">2789STDY5834875</strain>
    </source>
</reference>
<gene>
    <name evidence="8" type="primary">fokIM</name>
    <name evidence="8" type="ORF">ERS852490_02231</name>
</gene>
<dbReference type="PANTHER" id="PTHR30481:SF3">
    <property type="entry name" value="DNA ADENINE METHYLASE"/>
    <property type="match status" value="1"/>
</dbReference>
<evidence type="ECO:0000313" key="8">
    <source>
        <dbReference type="EMBL" id="CUQ78583.1"/>
    </source>
</evidence>
<dbReference type="InterPro" id="IPR002052">
    <property type="entry name" value="DNA_methylase_N6_adenine_CS"/>
</dbReference>
<evidence type="ECO:0000256" key="7">
    <source>
        <dbReference type="RuleBase" id="RU361257"/>
    </source>
</evidence>
<dbReference type="Gene3D" id="3.40.50.150">
    <property type="entry name" value="Vaccinia Virus protein VP39"/>
    <property type="match status" value="2"/>
</dbReference>